<dbReference type="RefSeq" id="WP_251807741.1">
    <property type="nucleotide sequence ID" value="NZ_CP166679.1"/>
</dbReference>
<keyword evidence="1" id="KW-0812">Transmembrane</keyword>
<evidence type="ECO:0000256" key="1">
    <source>
        <dbReference type="SAM" id="Phobius"/>
    </source>
</evidence>
<gene>
    <name evidence="2" type="ORF">ACFS1K_08690</name>
</gene>
<evidence type="ECO:0000313" key="3">
    <source>
        <dbReference type="Proteomes" id="UP001597532"/>
    </source>
</evidence>
<accession>A0ABW5VI12</accession>
<keyword evidence="3" id="KW-1185">Reference proteome</keyword>
<comment type="caution">
    <text evidence="2">The sequence shown here is derived from an EMBL/GenBank/DDBJ whole genome shotgun (WGS) entry which is preliminary data.</text>
</comment>
<evidence type="ECO:0008006" key="4">
    <source>
        <dbReference type="Google" id="ProtNLM"/>
    </source>
</evidence>
<protein>
    <recommendedName>
        <fullName evidence="4">PH domain-containing protein</fullName>
    </recommendedName>
</protein>
<reference evidence="3" key="1">
    <citation type="journal article" date="2019" name="Int. J. Syst. Evol. Microbiol.">
        <title>The Global Catalogue of Microorganisms (GCM) 10K type strain sequencing project: providing services to taxonomists for standard genome sequencing and annotation.</title>
        <authorList>
            <consortium name="The Broad Institute Genomics Platform"/>
            <consortium name="The Broad Institute Genome Sequencing Center for Infectious Disease"/>
            <person name="Wu L."/>
            <person name="Ma J."/>
        </authorList>
    </citation>
    <scope>NUCLEOTIDE SEQUENCE [LARGE SCALE GENOMIC DNA]</scope>
    <source>
        <strain evidence="3">KCTC 52924</strain>
    </source>
</reference>
<feature type="transmembrane region" description="Helical" evidence="1">
    <location>
        <begin position="36"/>
        <end position="54"/>
    </location>
</feature>
<evidence type="ECO:0000313" key="2">
    <source>
        <dbReference type="EMBL" id="MFD2789836.1"/>
    </source>
</evidence>
<sequence>MKIRYKKRHQNVSLIFGLIWLVLFFIFRFTKEEDNWTDYGWLVISCMYLSVYFYQLRYKYLTIEKGIIKVNYPLGKKISLMEIKGIKKFAGDYILKTDKRKLTIHTKIIDLKSLADLTSELNKLGVEWS</sequence>
<dbReference type="EMBL" id="JBHUOK010000029">
    <property type="protein sequence ID" value="MFD2789836.1"/>
    <property type="molecule type" value="Genomic_DNA"/>
</dbReference>
<keyword evidence="1" id="KW-0472">Membrane</keyword>
<feature type="transmembrane region" description="Helical" evidence="1">
    <location>
        <begin position="12"/>
        <end position="30"/>
    </location>
</feature>
<organism evidence="2 3">
    <name type="scientific">Arenibacter antarcticus</name>
    <dbReference type="NCBI Taxonomy" id="2040469"/>
    <lineage>
        <taxon>Bacteria</taxon>
        <taxon>Pseudomonadati</taxon>
        <taxon>Bacteroidota</taxon>
        <taxon>Flavobacteriia</taxon>
        <taxon>Flavobacteriales</taxon>
        <taxon>Flavobacteriaceae</taxon>
        <taxon>Arenibacter</taxon>
    </lineage>
</organism>
<name>A0ABW5VI12_9FLAO</name>
<keyword evidence="1" id="KW-1133">Transmembrane helix</keyword>
<proteinExistence type="predicted"/>
<dbReference type="Proteomes" id="UP001597532">
    <property type="component" value="Unassembled WGS sequence"/>
</dbReference>